<dbReference type="GeneID" id="63187461"/>
<evidence type="ECO:0000313" key="2">
    <source>
        <dbReference type="EMBL" id="QSX01092.1"/>
    </source>
</evidence>
<dbReference type="KEGG" id="hakz:J0X25_09110"/>
<dbReference type="Proteomes" id="UP000663203">
    <property type="component" value="Chromosome"/>
</dbReference>
<dbReference type="AlphaFoldDB" id="A0A8A2VHT9"/>
<evidence type="ECO:0000313" key="3">
    <source>
        <dbReference type="Proteomes" id="UP000663203"/>
    </source>
</evidence>
<feature type="region of interest" description="Disordered" evidence="1">
    <location>
        <begin position="50"/>
        <end position="72"/>
    </location>
</feature>
<name>A0A8A2VHT9_9EURY</name>
<dbReference type="EMBL" id="CP071462">
    <property type="protein sequence ID" value="QSX01092.1"/>
    <property type="molecule type" value="Genomic_DNA"/>
</dbReference>
<gene>
    <name evidence="2" type="ORF">J0X25_09110</name>
</gene>
<evidence type="ECO:0000256" key="1">
    <source>
        <dbReference type="SAM" id="MobiDB-lite"/>
    </source>
</evidence>
<keyword evidence="3" id="KW-1185">Reference proteome</keyword>
<organism evidence="2 3">
    <name type="scientific">Haloterrigena alkaliphila</name>
    <dbReference type="NCBI Taxonomy" id="2816475"/>
    <lineage>
        <taxon>Archaea</taxon>
        <taxon>Methanobacteriati</taxon>
        <taxon>Methanobacteriota</taxon>
        <taxon>Stenosarchaea group</taxon>
        <taxon>Halobacteria</taxon>
        <taxon>Halobacteriales</taxon>
        <taxon>Natrialbaceae</taxon>
        <taxon>Haloterrigena</taxon>
    </lineage>
</organism>
<dbReference type="RefSeq" id="WP_207290806.1">
    <property type="nucleotide sequence ID" value="NZ_CP071462.1"/>
</dbReference>
<protein>
    <submittedName>
        <fullName evidence="2">Uncharacterized protein</fullName>
    </submittedName>
</protein>
<accession>A0A8A2VHT9</accession>
<proteinExistence type="predicted"/>
<reference evidence="2 3" key="1">
    <citation type="submission" date="2021-03" db="EMBL/GenBank/DDBJ databases">
        <title>Haloterrigena longa sp. nov. and Haloterrigena limicola sp. nov., extremely halophilic archaea isolated from a salt lake.</title>
        <authorList>
            <person name="Henglin C."/>
        </authorList>
    </citation>
    <scope>NUCLEOTIDE SEQUENCE [LARGE SCALE GENOMIC DNA]</scope>
    <source>
        <strain evidence="2 3">KZCA68</strain>
    </source>
</reference>
<sequence>MNEEFITNGIKNDRFLKALTLVDQFESEMVREIRNVAEATAEQAPALFVDDPTPQKSVNLRRNSPPLGNMRMDTEMSRVNASGERLTWNLAIEWAQPEIHGHDEPSDQALSVVLYKIKDCPMEDYQRVKQATRQESRWDAIQFDDDVWNSDWGIFYIPVTNGPEITDGFQTLQEHFLEFGEQFGEPASTN</sequence>